<gene>
    <name evidence="1" type="ORF">SEPMUDRAFT_150424</name>
</gene>
<reference evidence="1 2" key="1">
    <citation type="journal article" date="2012" name="PLoS Pathog.">
        <title>Diverse lifestyles and strategies of plant pathogenesis encoded in the genomes of eighteen Dothideomycetes fungi.</title>
        <authorList>
            <person name="Ohm R.A."/>
            <person name="Feau N."/>
            <person name="Henrissat B."/>
            <person name="Schoch C.L."/>
            <person name="Horwitz B.A."/>
            <person name="Barry K.W."/>
            <person name="Condon B.J."/>
            <person name="Copeland A.C."/>
            <person name="Dhillon B."/>
            <person name="Glaser F."/>
            <person name="Hesse C.N."/>
            <person name="Kosti I."/>
            <person name="LaButti K."/>
            <person name="Lindquist E.A."/>
            <person name="Lucas S."/>
            <person name="Salamov A.A."/>
            <person name="Bradshaw R.E."/>
            <person name="Ciuffetti L."/>
            <person name="Hamelin R.C."/>
            <person name="Kema G.H.J."/>
            <person name="Lawrence C."/>
            <person name="Scott J.A."/>
            <person name="Spatafora J.W."/>
            <person name="Turgeon B.G."/>
            <person name="de Wit P.J.G.M."/>
            <person name="Zhong S."/>
            <person name="Goodwin S.B."/>
            <person name="Grigoriev I.V."/>
        </authorList>
    </citation>
    <scope>NUCLEOTIDE SEQUENCE [LARGE SCALE GENOMIC DNA]</scope>
    <source>
        <strain evidence="1 2">SO2202</strain>
    </source>
</reference>
<dbReference type="GeneID" id="27903303"/>
<dbReference type="RefSeq" id="XP_016759633.1">
    <property type="nucleotide sequence ID" value="XM_016906166.1"/>
</dbReference>
<name>M3D2Z5_SPHMS</name>
<dbReference type="EMBL" id="KB456266">
    <property type="protein sequence ID" value="EMF11512.1"/>
    <property type="molecule type" value="Genomic_DNA"/>
</dbReference>
<dbReference type="Proteomes" id="UP000016931">
    <property type="component" value="Unassembled WGS sequence"/>
</dbReference>
<sequence length="124" mass="13977">MCSRLKICKGSGSGSSAVVDEDGIRRGRWFDGKRYRKKKQWSSSRVPSDYIPTTIRDEQPQELLQSVVAPSLPLLPYLPHSRALRAFRRFVSTPSLYGLYVVCGSNDSIIRCHSSPWPTVFSCP</sequence>
<proteinExistence type="predicted"/>
<evidence type="ECO:0000313" key="2">
    <source>
        <dbReference type="Proteomes" id="UP000016931"/>
    </source>
</evidence>
<dbReference type="AlphaFoldDB" id="M3D2Z5"/>
<organism evidence="1 2">
    <name type="scientific">Sphaerulina musiva (strain SO2202)</name>
    <name type="common">Poplar stem canker fungus</name>
    <name type="synonym">Septoria musiva</name>
    <dbReference type="NCBI Taxonomy" id="692275"/>
    <lineage>
        <taxon>Eukaryota</taxon>
        <taxon>Fungi</taxon>
        <taxon>Dikarya</taxon>
        <taxon>Ascomycota</taxon>
        <taxon>Pezizomycotina</taxon>
        <taxon>Dothideomycetes</taxon>
        <taxon>Dothideomycetidae</taxon>
        <taxon>Mycosphaerellales</taxon>
        <taxon>Mycosphaerellaceae</taxon>
        <taxon>Sphaerulina</taxon>
    </lineage>
</organism>
<evidence type="ECO:0000313" key="1">
    <source>
        <dbReference type="EMBL" id="EMF11512.1"/>
    </source>
</evidence>
<dbReference type="HOGENOM" id="CLU_2005353_0_0_1"/>
<accession>M3D2Z5</accession>
<protein>
    <submittedName>
        <fullName evidence="1">Uncharacterized protein</fullName>
    </submittedName>
</protein>
<keyword evidence="2" id="KW-1185">Reference proteome</keyword>